<dbReference type="GO" id="GO:0042158">
    <property type="term" value="P:lipoprotein biosynthetic process"/>
    <property type="evidence" value="ECO:0007669"/>
    <property type="project" value="UniProtKB-UniRule"/>
</dbReference>
<dbReference type="InterPro" id="IPR004563">
    <property type="entry name" value="Apolipo_AcylTrfase"/>
</dbReference>
<feature type="transmembrane region" description="Helical" evidence="9">
    <location>
        <begin position="46"/>
        <end position="67"/>
    </location>
</feature>
<evidence type="ECO:0000256" key="4">
    <source>
        <dbReference type="ARBA" id="ARBA00022679"/>
    </source>
</evidence>
<reference evidence="11 12" key="1">
    <citation type="submission" date="2020-08" db="EMBL/GenBank/DDBJ databases">
        <title>Acidobacteriota in marine sediments use diverse sulfur dissimilation pathways.</title>
        <authorList>
            <person name="Wasmund K."/>
        </authorList>
    </citation>
    <scope>NUCLEOTIDE SEQUENCE [LARGE SCALE GENOMIC DNA]</scope>
    <source>
        <strain evidence="11">MAG AM4</strain>
    </source>
</reference>
<evidence type="ECO:0000313" key="12">
    <source>
        <dbReference type="Proteomes" id="UP000648239"/>
    </source>
</evidence>
<keyword evidence="5 9" id="KW-0812">Transmembrane</keyword>
<name>A0A8J6Y6F7_9BACT</name>
<evidence type="ECO:0000256" key="2">
    <source>
        <dbReference type="ARBA" id="ARBA00010065"/>
    </source>
</evidence>
<dbReference type="GO" id="GO:0005886">
    <property type="term" value="C:plasma membrane"/>
    <property type="evidence" value="ECO:0007669"/>
    <property type="project" value="UniProtKB-SubCell"/>
</dbReference>
<feature type="transmembrane region" description="Helical" evidence="9">
    <location>
        <begin position="12"/>
        <end position="34"/>
    </location>
</feature>
<feature type="transmembrane region" description="Helical" evidence="9">
    <location>
        <begin position="151"/>
        <end position="168"/>
    </location>
</feature>
<dbReference type="InterPro" id="IPR036526">
    <property type="entry name" value="C-N_Hydrolase_sf"/>
</dbReference>
<comment type="caution">
    <text evidence="11">The sequence shown here is derived from an EMBL/GenBank/DDBJ whole genome shotgun (WGS) entry which is preliminary data.</text>
</comment>
<keyword evidence="6 9" id="KW-1133">Transmembrane helix</keyword>
<evidence type="ECO:0000256" key="1">
    <source>
        <dbReference type="ARBA" id="ARBA00004651"/>
    </source>
</evidence>
<feature type="transmembrane region" description="Helical" evidence="9">
    <location>
        <begin position="180"/>
        <end position="197"/>
    </location>
</feature>
<dbReference type="AlphaFoldDB" id="A0A8J6Y6F7"/>
<comment type="subcellular location">
    <subcellularLocation>
        <location evidence="1 9">Cell membrane</location>
        <topology evidence="1 9">Multi-pass membrane protein</topology>
    </subcellularLocation>
</comment>
<dbReference type="InterPro" id="IPR045378">
    <property type="entry name" value="LNT_N"/>
</dbReference>
<sequence>MRIGLALGAGVLWGLCCLYTSLAPFLPLAFLLALQGLRQVETARQAAWFGLLFGCVRYAVGSNFLLALGDIDLLGYAFYPLAISYYLPFAVLESWGALRLERLLGIPRVAAFGILYTALEPVRSLGDLSFPTDLLAQAFGVWPQWLALSPWAGPYGLTFIVLLCAVLLDQAWSQRRTPRGLLALAAAIMTWSLPVIVDQVTVSPPSQDARTFHVAVLQPVTGVQEKMDRASRPATWKTLEKMTLQASEALEKPNLIVWPESSRPDPITWKGQGPFRDDRMHRLARQAGAPILYGTVIARVVDGRLKALYNGAALAFPDDRPAQWYGKQQLLPVAEKVPFRQLFGLDPYASNQSMERKSILPMLGRFLEGPEPTLFLVDGLSFGVLICYEGMYPELSRAYRKKGANAVVILTNDAWWGDSEFVQWHAQKVSFISRSLEIPVIRAANNGISSLTDHRGRRLVATDLNERTTVHIQVTPGSSVPTFYARTGNIGLFGLLAVCCAVFPVMNRIRGNRQSSSRSAR</sequence>
<evidence type="ECO:0000259" key="10">
    <source>
        <dbReference type="PROSITE" id="PS50263"/>
    </source>
</evidence>
<feature type="domain" description="CN hydrolase" evidence="10">
    <location>
        <begin position="212"/>
        <end position="476"/>
    </location>
</feature>
<proteinExistence type="inferred from homology"/>
<evidence type="ECO:0000256" key="8">
    <source>
        <dbReference type="ARBA" id="ARBA00023315"/>
    </source>
</evidence>
<dbReference type="HAMAP" id="MF_01148">
    <property type="entry name" value="Lnt"/>
    <property type="match status" value="1"/>
</dbReference>
<dbReference type="Pfam" id="PF00795">
    <property type="entry name" value="CN_hydrolase"/>
    <property type="match status" value="1"/>
</dbReference>
<dbReference type="EC" id="2.3.1.269" evidence="9"/>
<feature type="transmembrane region" description="Helical" evidence="9">
    <location>
        <begin position="73"/>
        <end position="91"/>
    </location>
</feature>
<keyword evidence="4 9" id="KW-0808">Transferase</keyword>
<feature type="transmembrane region" description="Helical" evidence="9">
    <location>
        <begin position="103"/>
        <end position="119"/>
    </location>
</feature>
<dbReference type="EMBL" id="JACXWD010000060">
    <property type="protein sequence ID" value="MBD3869114.1"/>
    <property type="molecule type" value="Genomic_DNA"/>
</dbReference>
<keyword evidence="7 9" id="KW-0472">Membrane</keyword>
<evidence type="ECO:0000256" key="7">
    <source>
        <dbReference type="ARBA" id="ARBA00023136"/>
    </source>
</evidence>
<dbReference type="Pfam" id="PF20154">
    <property type="entry name" value="LNT_N"/>
    <property type="match status" value="1"/>
</dbReference>
<dbReference type="NCBIfam" id="TIGR00546">
    <property type="entry name" value="lnt"/>
    <property type="match status" value="1"/>
</dbReference>
<evidence type="ECO:0000256" key="5">
    <source>
        <dbReference type="ARBA" id="ARBA00022692"/>
    </source>
</evidence>
<comment type="similarity">
    <text evidence="2 9">Belongs to the CN hydrolase family. Apolipoprotein N-acyltransferase subfamily.</text>
</comment>
<dbReference type="Gene3D" id="3.60.110.10">
    <property type="entry name" value="Carbon-nitrogen hydrolase"/>
    <property type="match status" value="1"/>
</dbReference>
<gene>
    <name evidence="9 11" type="primary">lnt</name>
    <name evidence="11" type="ORF">IFK94_13410</name>
</gene>
<protein>
    <recommendedName>
        <fullName evidence="9">Apolipoprotein N-acyltransferase</fullName>
        <shortName evidence="9">ALP N-acyltransferase</shortName>
        <ecNumber evidence="9">2.3.1.269</ecNumber>
    </recommendedName>
</protein>
<comment type="pathway">
    <text evidence="9">Protein modification; lipoprotein biosynthesis (N-acyl transfer).</text>
</comment>
<evidence type="ECO:0000256" key="6">
    <source>
        <dbReference type="ARBA" id="ARBA00022989"/>
    </source>
</evidence>
<dbReference type="PANTHER" id="PTHR38686:SF1">
    <property type="entry name" value="APOLIPOPROTEIN N-ACYLTRANSFERASE"/>
    <property type="match status" value="1"/>
</dbReference>
<dbReference type="Proteomes" id="UP000648239">
    <property type="component" value="Unassembled WGS sequence"/>
</dbReference>
<evidence type="ECO:0000256" key="3">
    <source>
        <dbReference type="ARBA" id="ARBA00022475"/>
    </source>
</evidence>
<keyword evidence="8 9" id="KW-0012">Acyltransferase</keyword>
<dbReference type="PROSITE" id="PS50263">
    <property type="entry name" value="CN_HYDROLASE"/>
    <property type="match status" value="1"/>
</dbReference>
<evidence type="ECO:0000313" key="11">
    <source>
        <dbReference type="EMBL" id="MBD3869114.1"/>
    </source>
</evidence>
<accession>A0A8J6Y6F7</accession>
<organism evidence="11 12">
    <name type="scientific">Candidatus Polarisedimenticola svalbardensis</name>
    <dbReference type="NCBI Taxonomy" id="2886004"/>
    <lineage>
        <taxon>Bacteria</taxon>
        <taxon>Pseudomonadati</taxon>
        <taxon>Acidobacteriota</taxon>
        <taxon>Candidatus Polarisedimenticolia</taxon>
        <taxon>Candidatus Polarisedimenticolales</taxon>
        <taxon>Candidatus Polarisedimenticolaceae</taxon>
        <taxon>Candidatus Polarisedimenticola</taxon>
    </lineage>
</organism>
<feature type="transmembrane region" description="Helical" evidence="9">
    <location>
        <begin position="490"/>
        <end position="509"/>
    </location>
</feature>
<dbReference type="InterPro" id="IPR003010">
    <property type="entry name" value="C-N_Hydrolase"/>
</dbReference>
<comment type="catalytic activity">
    <reaction evidence="9">
        <text>N-terminal S-1,2-diacyl-sn-glyceryl-L-cysteinyl-[lipoprotein] + a glycerophospholipid = N-acyl-S-1,2-diacyl-sn-glyceryl-L-cysteinyl-[lipoprotein] + a 2-acyl-sn-glycero-3-phospholipid + H(+)</text>
        <dbReference type="Rhea" id="RHEA:48228"/>
        <dbReference type="Rhea" id="RHEA-COMP:14681"/>
        <dbReference type="Rhea" id="RHEA-COMP:14684"/>
        <dbReference type="ChEBI" id="CHEBI:15378"/>
        <dbReference type="ChEBI" id="CHEBI:136912"/>
        <dbReference type="ChEBI" id="CHEBI:140656"/>
        <dbReference type="ChEBI" id="CHEBI:140657"/>
        <dbReference type="ChEBI" id="CHEBI:140660"/>
        <dbReference type="EC" id="2.3.1.269"/>
    </reaction>
</comment>
<comment type="function">
    <text evidence="9">Catalyzes the phospholipid dependent N-acylation of the N-terminal cysteine of apolipoprotein, the last step in lipoprotein maturation.</text>
</comment>
<dbReference type="UniPathway" id="UPA00666"/>
<dbReference type="PANTHER" id="PTHR38686">
    <property type="entry name" value="APOLIPOPROTEIN N-ACYLTRANSFERASE"/>
    <property type="match status" value="1"/>
</dbReference>
<dbReference type="CDD" id="cd07571">
    <property type="entry name" value="ALP_N-acyl_transferase"/>
    <property type="match status" value="1"/>
</dbReference>
<keyword evidence="3 9" id="KW-1003">Cell membrane</keyword>
<dbReference type="GO" id="GO:0016410">
    <property type="term" value="F:N-acyltransferase activity"/>
    <property type="evidence" value="ECO:0007669"/>
    <property type="project" value="UniProtKB-UniRule"/>
</dbReference>
<evidence type="ECO:0000256" key="9">
    <source>
        <dbReference type="HAMAP-Rule" id="MF_01148"/>
    </source>
</evidence>
<dbReference type="SUPFAM" id="SSF56317">
    <property type="entry name" value="Carbon-nitrogen hydrolase"/>
    <property type="match status" value="1"/>
</dbReference>